<feature type="compositionally biased region" description="Basic and acidic residues" evidence="1">
    <location>
        <begin position="134"/>
        <end position="149"/>
    </location>
</feature>
<dbReference type="Proteomes" id="UP000260025">
    <property type="component" value="Unassembled WGS sequence"/>
</dbReference>
<feature type="domain" description="Cadherin-like beta-sandwich-like" evidence="3">
    <location>
        <begin position="155"/>
        <end position="234"/>
    </location>
</feature>
<dbReference type="InterPro" id="IPR025883">
    <property type="entry name" value="Cadherin-like_domain"/>
</dbReference>
<keyword evidence="2" id="KW-1133">Transmembrane helix</keyword>
<dbReference type="OrthoDB" id="1643794at2"/>
<gene>
    <name evidence="4" type="ORF">DXA38_17230</name>
</gene>
<evidence type="ECO:0000256" key="2">
    <source>
        <dbReference type="SAM" id="Phobius"/>
    </source>
</evidence>
<evidence type="ECO:0000313" key="4">
    <source>
        <dbReference type="EMBL" id="RGC12364.1"/>
    </source>
</evidence>
<evidence type="ECO:0000259" key="3">
    <source>
        <dbReference type="Pfam" id="PF12733"/>
    </source>
</evidence>
<keyword evidence="2" id="KW-0812">Transmembrane</keyword>
<organism evidence="4 5">
    <name type="scientific">Clostridium innocuum</name>
    <dbReference type="NCBI Taxonomy" id="1522"/>
    <lineage>
        <taxon>Bacteria</taxon>
        <taxon>Bacillati</taxon>
        <taxon>Bacillota</taxon>
        <taxon>Clostridia</taxon>
        <taxon>Eubacteriales</taxon>
        <taxon>Clostridiaceae</taxon>
        <taxon>Clostridium</taxon>
    </lineage>
</organism>
<dbReference type="RefSeq" id="WP_117444260.1">
    <property type="nucleotide sequence ID" value="NZ_JAJFEN010000039.1"/>
</dbReference>
<name>A0A3E2VNT3_CLOIN</name>
<proteinExistence type="predicted"/>
<evidence type="ECO:0000313" key="5">
    <source>
        <dbReference type="Proteomes" id="UP000260025"/>
    </source>
</evidence>
<accession>A0A3E2VNT3</accession>
<sequence length="474" mass="51113">MDIKKLCIGGVATFLILELIPIKASSVAPGEGFSVSVSCGNVEGTVNASANNATITSAGNWCERGGVIEVSAVAGGAGTATITITGIDATGNANTANPVDYSGVAIGSTSVNVVAPSNNIPSQNQQSNNNEQQTEEKKPEEKKPEEKKLSSNANLASLSISQGTLSPKFSASKTEYTVNLNGDVSSIKVNATAADSKAIVYGTGTKTLKPGKNTISISVAAEDGSTKEYTITVNVDETPLVYVTYNGTKLGFVRSLDGVNKPAKSFEAVKIKVDGKEVKAWKSNLLKKTVVYLQDDKTKEKNYYIYNTDTNTVETMLRPMALLGNNVFIVDVPKNLQTREGMTFTTVKIDKYELNGWTFKDAAFENYALLYVMDEKGNMVYYQYEATEKTLQLYSGAATIPQTAYDQYRKDVDASLKKHKLVIYGLAGGCVVLAGLSAFFFFRKKKTVKYQKRAISGSRRDAEADALRNISDDN</sequence>
<dbReference type="EMBL" id="QVEV01000032">
    <property type="protein sequence ID" value="RGC12364.1"/>
    <property type="molecule type" value="Genomic_DNA"/>
</dbReference>
<keyword evidence="2" id="KW-0472">Membrane</keyword>
<reference evidence="4 5" key="1">
    <citation type="submission" date="2018-08" db="EMBL/GenBank/DDBJ databases">
        <title>A genome reference for cultivated species of the human gut microbiota.</title>
        <authorList>
            <person name="Zou Y."/>
            <person name="Xue W."/>
            <person name="Luo G."/>
        </authorList>
    </citation>
    <scope>NUCLEOTIDE SEQUENCE [LARGE SCALE GENOMIC DNA]</scope>
    <source>
        <strain evidence="4 5">OF01-2LB</strain>
    </source>
</reference>
<feature type="compositionally biased region" description="Low complexity" evidence="1">
    <location>
        <begin position="116"/>
        <end position="132"/>
    </location>
</feature>
<evidence type="ECO:0000256" key="1">
    <source>
        <dbReference type="SAM" id="MobiDB-lite"/>
    </source>
</evidence>
<dbReference type="AlphaFoldDB" id="A0A3E2VNT3"/>
<feature type="transmembrane region" description="Helical" evidence="2">
    <location>
        <begin position="421"/>
        <end position="442"/>
    </location>
</feature>
<feature type="region of interest" description="Disordered" evidence="1">
    <location>
        <begin position="115"/>
        <end position="154"/>
    </location>
</feature>
<dbReference type="Pfam" id="PF12733">
    <property type="entry name" value="Cadherin-like"/>
    <property type="match status" value="1"/>
</dbReference>
<comment type="caution">
    <text evidence="4">The sequence shown here is derived from an EMBL/GenBank/DDBJ whole genome shotgun (WGS) entry which is preliminary data.</text>
</comment>
<protein>
    <recommendedName>
        <fullName evidence="3">Cadherin-like beta-sandwich-like domain-containing protein</fullName>
    </recommendedName>
</protein>